<proteinExistence type="predicted"/>
<organism evidence="2 3">
    <name type="scientific">Glycine soja</name>
    <name type="common">Wild soybean</name>
    <dbReference type="NCBI Taxonomy" id="3848"/>
    <lineage>
        <taxon>Eukaryota</taxon>
        <taxon>Viridiplantae</taxon>
        <taxon>Streptophyta</taxon>
        <taxon>Embryophyta</taxon>
        <taxon>Tracheophyta</taxon>
        <taxon>Spermatophyta</taxon>
        <taxon>Magnoliopsida</taxon>
        <taxon>eudicotyledons</taxon>
        <taxon>Gunneridae</taxon>
        <taxon>Pentapetalae</taxon>
        <taxon>rosids</taxon>
        <taxon>fabids</taxon>
        <taxon>Fabales</taxon>
        <taxon>Fabaceae</taxon>
        <taxon>Papilionoideae</taxon>
        <taxon>50 kb inversion clade</taxon>
        <taxon>NPAAA clade</taxon>
        <taxon>indigoferoid/millettioid clade</taxon>
        <taxon>Phaseoleae</taxon>
        <taxon>Glycine</taxon>
        <taxon>Glycine subgen. Soja</taxon>
    </lineage>
</organism>
<accession>A0A445K5G9</accession>
<keyword evidence="3" id="KW-1185">Reference proteome</keyword>
<evidence type="ECO:0000259" key="1">
    <source>
        <dbReference type="Pfam" id="PF00561"/>
    </source>
</evidence>
<dbReference type="InterPro" id="IPR029058">
    <property type="entry name" value="AB_hydrolase_fold"/>
</dbReference>
<dbReference type="AlphaFoldDB" id="A0A445K5G9"/>
<dbReference type="SUPFAM" id="SSF53474">
    <property type="entry name" value="alpha/beta-Hydrolases"/>
    <property type="match status" value="2"/>
</dbReference>
<dbReference type="Pfam" id="PF00561">
    <property type="entry name" value="Abhydrolase_1"/>
    <property type="match status" value="1"/>
</dbReference>
<keyword evidence="2" id="KW-0378">Hydrolase</keyword>
<evidence type="ECO:0000313" key="2">
    <source>
        <dbReference type="EMBL" id="RZC05988.1"/>
    </source>
</evidence>
<gene>
    <name evidence="2" type="ORF">D0Y65_013840</name>
</gene>
<evidence type="ECO:0000313" key="3">
    <source>
        <dbReference type="Proteomes" id="UP000289340"/>
    </source>
</evidence>
<dbReference type="Proteomes" id="UP000289340">
    <property type="component" value="Chromosome 6"/>
</dbReference>
<dbReference type="PRINTS" id="PR00111">
    <property type="entry name" value="ABHYDROLASE"/>
</dbReference>
<dbReference type="Gene3D" id="3.40.50.1820">
    <property type="entry name" value="alpha/beta hydrolase"/>
    <property type="match status" value="2"/>
</dbReference>
<dbReference type="InterPro" id="IPR052370">
    <property type="entry name" value="Meta-cleavage_hydrolase"/>
</dbReference>
<comment type="caution">
    <text evidence="2">The sequence shown here is derived from an EMBL/GenBank/DDBJ whole genome shotgun (WGS) entry which is preliminary data.</text>
</comment>
<reference evidence="2 3" key="1">
    <citation type="submission" date="2018-09" db="EMBL/GenBank/DDBJ databases">
        <title>A high-quality reference genome of wild soybean provides a powerful tool to mine soybean genomes.</title>
        <authorList>
            <person name="Xie M."/>
            <person name="Chung C.Y.L."/>
            <person name="Li M.-W."/>
            <person name="Wong F.-L."/>
            <person name="Chan T.-F."/>
            <person name="Lam H.-M."/>
        </authorList>
    </citation>
    <scope>NUCLEOTIDE SEQUENCE [LARGE SCALE GENOMIC DNA]</scope>
    <source>
        <strain evidence="3">cv. W05</strain>
        <tissue evidence="2">Hypocotyl of etiolated seedlings</tissue>
    </source>
</reference>
<protein>
    <submittedName>
        <fullName evidence="2">2-hydroxy-6-oxononadienedioate/2-hydroxy-6-oxononatrienedioate hydrolase isoform B</fullName>
    </submittedName>
</protein>
<dbReference type="PANTHER" id="PTHR43139:SF52">
    <property type="entry name" value="SI:DKEY-122A22.2"/>
    <property type="match status" value="1"/>
</dbReference>
<dbReference type="PANTHER" id="PTHR43139">
    <property type="entry name" value="SI:DKEY-122A22.2"/>
    <property type="match status" value="1"/>
</dbReference>
<dbReference type="InterPro" id="IPR000073">
    <property type="entry name" value="AB_hydrolase_1"/>
</dbReference>
<dbReference type="EMBL" id="QZWG01000006">
    <property type="protein sequence ID" value="RZC05988.1"/>
    <property type="molecule type" value="Genomic_DNA"/>
</dbReference>
<feature type="domain" description="AB hydrolase-1" evidence="1">
    <location>
        <begin position="51"/>
        <end position="272"/>
    </location>
</feature>
<sequence>MLPSFLSPVSVYSLYLRRCFTGSGLSSQTLSVDDETTLHFWAPTNPTAQKPSVVLIHGFGPESIWQWRKQVQFLAPDFNVYVLDLIFFGGSSTKSSERSETFQAASLGKLLDKLEVEKFHVVGTSYGGLVAYNLAKMLGEERVQKVVIASSGVNMMKSSNVALVQRAQLEKIEDLMLPPTPQHLRILMSLSIHKPPQLLPDFLLRDFLDKLYGENKKEKMELLKGLTIGRDDTSRISPLQQEVLIVWGEEDRIFPVKLAHELKEIISKKELYGENKKEKLELLKGITIGRNDTSNVSPLQQEVLIVWGEQDQIFPVQLAHELKEVISKNARLELIKETSHVPQMEKPGEFNNIILNFLQGSS</sequence>
<dbReference type="GO" id="GO:0016787">
    <property type="term" value="F:hydrolase activity"/>
    <property type="evidence" value="ECO:0007669"/>
    <property type="project" value="UniProtKB-KW"/>
</dbReference>
<name>A0A445K5G9_GLYSO</name>